<dbReference type="NCBIfam" id="TIGR00577">
    <property type="entry name" value="fpg"/>
    <property type="match status" value="1"/>
</dbReference>
<evidence type="ECO:0000256" key="9">
    <source>
        <dbReference type="ARBA" id="ARBA00023125"/>
    </source>
</evidence>
<dbReference type="PANTHER" id="PTHR22993">
    <property type="entry name" value="FORMAMIDOPYRIMIDINE-DNA GLYCOSYLASE"/>
    <property type="match status" value="1"/>
</dbReference>
<dbReference type="Pfam" id="PF06831">
    <property type="entry name" value="H2TH"/>
    <property type="match status" value="1"/>
</dbReference>
<dbReference type="Gene3D" id="3.20.190.10">
    <property type="entry name" value="MutM-like, N-terminal"/>
    <property type="match status" value="1"/>
</dbReference>
<evidence type="ECO:0000256" key="15">
    <source>
        <dbReference type="HAMAP-Rule" id="MF_00103"/>
    </source>
</evidence>
<dbReference type="EC" id="3.2.2.23" evidence="15"/>
<feature type="active site" description="Proton donor; for beta-elimination activity" evidence="15">
    <location>
        <position position="58"/>
    </location>
</feature>
<feature type="binding site" evidence="15">
    <location>
        <position position="152"/>
    </location>
    <ligand>
        <name>DNA</name>
        <dbReference type="ChEBI" id="CHEBI:16991"/>
    </ligand>
</feature>
<evidence type="ECO:0000256" key="7">
    <source>
        <dbReference type="ARBA" id="ARBA00022801"/>
    </source>
</evidence>
<evidence type="ECO:0000256" key="4">
    <source>
        <dbReference type="ARBA" id="ARBA00022723"/>
    </source>
</evidence>
<keyword evidence="4 15" id="KW-0479">Metal-binding</keyword>
<evidence type="ECO:0000259" key="16">
    <source>
        <dbReference type="PROSITE" id="PS51066"/>
    </source>
</evidence>
<dbReference type="PROSITE" id="PS51068">
    <property type="entry name" value="FPG_CAT"/>
    <property type="match status" value="1"/>
</dbReference>
<dbReference type="NCBIfam" id="NF002211">
    <property type="entry name" value="PRK01103.1"/>
    <property type="match status" value="1"/>
</dbReference>
<dbReference type="Gene3D" id="1.10.8.50">
    <property type="match status" value="1"/>
</dbReference>
<comment type="cofactor">
    <cofactor evidence="15">
        <name>Zn(2+)</name>
        <dbReference type="ChEBI" id="CHEBI:29105"/>
    </cofactor>
    <text evidence="15">Binds 1 zinc ion per subunit.</text>
</comment>
<dbReference type="STRING" id="252514.A3224_15810"/>
<comment type="subunit">
    <text evidence="3 15">Monomer.</text>
</comment>
<dbReference type="InterPro" id="IPR010979">
    <property type="entry name" value="Ribosomal_uS13-like_H2TH"/>
</dbReference>
<dbReference type="Pfam" id="PF06827">
    <property type="entry name" value="zf-FPG_IleRS"/>
    <property type="match status" value="1"/>
</dbReference>
<evidence type="ECO:0000256" key="6">
    <source>
        <dbReference type="ARBA" id="ARBA00022771"/>
    </source>
</evidence>
<protein>
    <recommendedName>
        <fullName evidence="15">Formamidopyrimidine-DNA glycosylase</fullName>
        <shortName evidence="15">Fapy-DNA glycosylase</shortName>
        <ecNumber evidence="15">3.2.2.23</ecNumber>
    </recommendedName>
    <alternativeName>
        <fullName evidence="15">DNA-(apurinic or apyrimidinic site) lyase MutM</fullName>
        <shortName evidence="15">AP lyase MutM</shortName>
        <ecNumber evidence="15">4.2.99.18</ecNumber>
    </alternativeName>
</protein>
<evidence type="ECO:0000256" key="14">
    <source>
        <dbReference type="ARBA" id="ARBA00044632"/>
    </source>
</evidence>
<evidence type="ECO:0000256" key="3">
    <source>
        <dbReference type="ARBA" id="ARBA00011245"/>
    </source>
</evidence>
<reference evidence="19" key="1">
    <citation type="submission" date="2016-03" db="EMBL/GenBank/DDBJ databases">
        <authorList>
            <person name="Lee Y.-S."/>
            <person name="Choi Y.-L."/>
        </authorList>
    </citation>
    <scope>NUCLEOTIDE SEQUENCE [LARGE SCALE GENOMIC DNA]</scope>
    <source>
        <strain evidence="19">DAU221</strain>
    </source>
</reference>
<keyword evidence="8 15" id="KW-0862">Zinc</keyword>
<dbReference type="AlphaFoldDB" id="A0A143HQW6"/>
<keyword evidence="10 15" id="KW-0234">DNA repair</keyword>
<proteinExistence type="inferred from homology"/>
<feature type="active site" description="Proton donor" evidence="15">
    <location>
        <position position="3"/>
    </location>
</feature>
<organism evidence="18 19">
    <name type="scientific">Microbulbifer thermotolerans</name>
    <dbReference type="NCBI Taxonomy" id="252514"/>
    <lineage>
        <taxon>Bacteria</taxon>
        <taxon>Pseudomonadati</taxon>
        <taxon>Pseudomonadota</taxon>
        <taxon>Gammaproteobacteria</taxon>
        <taxon>Cellvibrionales</taxon>
        <taxon>Microbulbiferaceae</taxon>
        <taxon>Microbulbifer</taxon>
    </lineage>
</organism>
<feature type="active site" description="Schiff-base intermediate with DNA" evidence="15">
    <location>
        <position position="2"/>
    </location>
</feature>
<evidence type="ECO:0000313" key="19">
    <source>
        <dbReference type="Proteomes" id="UP000076077"/>
    </source>
</evidence>
<keyword evidence="13 15" id="KW-0326">Glycosidase</keyword>
<dbReference type="InterPro" id="IPR015886">
    <property type="entry name" value="H2TH_FPG"/>
</dbReference>
<evidence type="ECO:0000256" key="10">
    <source>
        <dbReference type="ARBA" id="ARBA00023204"/>
    </source>
</evidence>
<keyword evidence="7 15" id="KW-0378">Hydrolase</keyword>
<dbReference type="GeneID" id="76609495"/>
<dbReference type="CDD" id="cd08966">
    <property type="entry name" value="EcFpg-like_N"/>
    <property type="match status" value="1"/>
</dbReference>
<keyword evidence="11 15" id="KW-0456">Lyase</keyword>
<gene>
    <name evidence="15" type="primary">mutM</name>
    <name evidence="15" type="synonym">fpg</name>
    <name evidence="18" type="ORF">A3224_15810</name>
</gene>
<dbReference type="EMBL" id="CP014864">
    <property type="protein sequence ID" value="AMX03857.1"/>
    <property type="molecule type" value="Genomic_DNA"/>
</dbReference>
<dbReference type="RefSeq" id="WP_067156862.1">
    <property type="nucleotide sequence ID" value="NZ_CP014864.1"/>
</dbReference>
<keyword evidence="9 15" id="KW-0238">DNA-binding</keyword>
<dbReference type="InterPro" id="IPR020629">
    <property type="entry name" value="FPG_Glyclase"/>
</dbReference>
<dbReference type="PANTHER" id="PTHR22993:SF9">
    <property type="entry name" value="FORMAMIDOPYRIMIDINE-DNA GLYCOSYLASE"/>
    <property type="match status" value="1"/>
</dbReference>
<dbReference type="EC" id="4.2.99.18" evidence="15"/>
<dbReference type="GO" id="GO:0034039">
    <property type="term" value="F:8-oxo-7,8-dihydroguanine DNA N-glycosylase activity"/>
    <property type="evidence" value="ECO:0007669"/>
    <property type="project" value="TreeGrafter"/>
</dbReference>
<evidence type="ECO:0000256" key="5">
    <source>
        <dbReference type="ARBA" id="ARBA00022763"/>
    </source>
</evidence>
<comment type="catalytic activity">
    <reaction evidence="1 15">
        <text>Hydrolysis of DNA containing ring-opened 7-methylguanine residues, releasing 2,6-diamino-4-hydroxy-5-(N-methyl)formamidopyrimidine.</text>
        <dbReference type="EC" id="3.2.2.23"/>
    </reaction>
</comment>
<dbReference type="Proteomes" id="UP000076077">
    <property type="component" value="Chromosome"/>
</dbReference>
<feature type="binding site" evidence="15">
    <location>
        <position position="110"/>
    </location>
    <ligand>
        <name>DNA</name>
        <dbReference type="ChEBI" id="CHEBI:16991"/>
    </ligand>
</feature>
<dbReference type="InterPro" id="IPR000214">
    <property type="entry name" value="Znf_DNA_glyclase/AP_lyase"/>
</dbReference>
<feature type="binding site" evidence="15">
    <location>
        <position position="91"/>
    </location>
    <ligand>
        <name>DNA</name>
        <dbReference type="ChEBI" id="CHEBI:16991"/>
    </ligand>
</feature>
<evidence type="ECO:0000256" key="11">
    <source>
        <dbReference type="ARBA" id="ARBA00023239"/>
    </source>
</evidence>
<dbReference type="SMART" id="SM01232">
    <property type="entry name" value="H2TH"/>
    <property type="match status" value="1"/>
</dbReference>
<dbReference type="InterPro" id="IPR010663">
    <property type="entry name" value="Znf_FPG/IleRS"/>
</dbReference>
<dbReference type="InterPro" id="IPR035937">
    <property type="entry name" value="FPG_N"/>
</dbReference>
<dbReference type="FunFam" id="1.10.8.50:FF:000003">
    <property type="entry name" value="Formamidopyrimidine-DNA glycosylase"/>
    <property type="match status" value="1"/>
</dbReference>
<evidence type="ECO:0000256" key="12">
    <source>
        <dbReference type="ARBA" id="ARBA00023268"/>
    </source>
</evidence>
<dbReference type="GO" id="GO:0006284">
    <property type="term" value="P:base-excision repair"/>
    <property type="evidence" value="ECO:0007669"/>
    <property type="project" value="InterPro"/>
</dbReference>
<comment type="catalytic activity">
    <reaction evidence="14 15">
        <text>2'-deoxyribonucleotide-(2'-deoxyribose 5'-phosphate)-2'-deoxyribonucleotide-DNA = a 3'-end 2'-deoxyribonucleotide-(2,3-dehydro-2,3-deoxyribose 5'-phosphate)-DNA + a 5'-end 5'-phospho-2'-deoxyribonucleoside-DNA + H(+)</text>
        <dbReference type="Rhea" id="RHEA:66592"/>
        <dbReference type="Rhea" id="RHEA-COMP:13180"/>
        <dbReference type="Rhea" id="RHEA-COMP:16897"/>
        <dbReference type="Rhea" id="RHEA-COMP:17067"/>
        <dbReference type="ChEBI" id="CHEBI:15378"/>
        <dbReference type="ChEBI" id="CHEBI:136412"/>
        <dbReference type="ChEBI" id="CHEBI:157695"/>
        <dbReference type="ChEBI" id="CHEBI:167181"/>
        <dbReference type="EC" id="4.2.99.18"/>
    </reaction>
</comment>
<dbReference type="SUPFAM" id="SSF81624">
    <property type="entry name" value="N-terminal domain of MutM-like DNA repair proteins"/>
    <property type="match status" value="1"/>
</dbReference>
<comment type="similarity">
    <text evidence="2 15">Belongs to the FPG family.</text>
</comment>
<dbReference type="SUPFAM" id="SSF57716">
    <property type="entry name" value="Glucocorticoid receptor-like (DNA-binding domain)"/>
    <property type="match status" value="1"/>
</dbReference>
<dbReference type="GO" id="GO:0003684">
    <property type="term" value="F:damaged DNA binding"/>
    <property type="evidence" value="ECO:0007669"/>
    <property type="project" value="InterPro"/>
</dbReference>
<keyword evidence="12 15" id="KW-0511">Multifunctional enzyme</keyword>
<feature type="domain" description="FPG-type" evidence="16">
    <location>
        <begin position="237"/>
        <end position="271"/>
    </location>
</feature>
<dbReference type="InterPro" id="IPR015887">
    <property type="entry name" value="DNA_glyclase_Znf_dom_DNA_BS"/>
</dbReference>
<dbReference type="Pfam" id="PF01149">
    <property type="entry name" value="Fapy_DNA_glyco"/>
    <property type="match status" value="1"/>
</dbReference>
<dbReference type="HAMAP" id="MF_00103">
    <property type="entry name" value="Fapy_DNA_glycosyl"/>
    <property type="match status" value="1"/>
</dbReference>
<dbReference type="PROSITE" id="PS01242">
    <property type="entry name" value="ZF_FPG_1"/>
    <property type="match status" value="1"/>
</dbReference>
<name>A0A143HQW6_MICTH</name>
<evidence type="ECO:0000256" key="13">
    <source>
        <dbReference type="ARBA" id="ARBA00023295"/>
    </source>
</evidence>
<keyword evidence="19" id="KW-1185">Reference proteome</keyword>
<evidence type="ECO:0000259" key="17">
    <source>
        <dbReference type="PROSITE" id="PS51068"/>
    </source>
</evidence>
<keyword evidence="6 15" id="KW-0863">Zinc-finger</keyword>
<dbReference type="SUPFAM" id="SSF46946">
    <property type="entry name" value="S13-like H2TH domain"/>
    <property type="match status" value="1"/>
</dbReference>
<dbReference type="FunFam" id="3.20.190.10:FF:000001">
    <property type="entry name" value="Formamidopyrimidine-DNA glycosylase"/>
    <property type="match status" value="1"/>
</dbReference>
<feature type="domain" description="Formamidopyrimidine-DNA glycosylase catalytic" evidence="17">
    <location>
        <begin position="2"/>
        <end position="113"/>
    </location>
</feature>
<dbReference type="PROSITE" id="PS51066">
    <property type="entry name" value="ZF_FPG_2"/>
    <property type="match status" value="1"/>
</dbReference>
<dbReference type="KEGG" id="mthd:A3224_15810"/>
<dbReference type="GO" id="GO:0140078">
    <property type="term" value="F:class I DNA-(apurinic or apyrimidinic site) endonuclease activity"/>
    <property type="evidence" value="ECO:0007669"/>
    <property type="project" value="UniProtKB-EC"/>
</dbReference>
<keyword evidence="5 15" id="KW-0227">DNA damage</keyword>
<dbReference type="SMART" id="SM00898">
    <property type="entry name" value="Fapy_DNA_glyco"/>
    <property type="match status" value="1"/>
</dbReference>
<evidence type="ECO:0000256" key="1">
    <source>
        <dbReference type="ARBA" id="ARBA00001668"/>
    </source>
</evidence>
<dbReference type="OrthoDB" id="9800855at2"/>
<dbReference type="InterPro" id="IPR012319">
    <property type="entry name" value="FPG_cat"/>
</dbReference>
<sequence>MPELPEVETTRRGLAPHLEGHRVDSVKVRQRQLRWVVEKGLEKCIVGAKILRLERRAKYLLVHTERGCAIWHLGMSGSLRLVGAEVPPEKHDHIDWALDSGLILRYRDPRRFGALLWTESDPTSHQLLAHLGPEPLSDNFSGDYLFAVSRGRRQSVKTLIMDGRIVVGVGNIYASESLFLAGIRPDRIAGTISRARYQRLADAIRQVLARAIEQGGTTLRDFIGGDGQPGYFAQELNVYGRTGLPCPRCGRPVRDMVLGQRNTFFCRNCQR</sequence>
<dbReference type="GO" id="GO:0008270">
    <property type="term" value="F:zinc ion binding"/>
    <property type="evidence" value="ECO:0007669"/>
    <property type="project" value="UniProtKB-UniRule"/>
</dbReference>
<comment type="function">
    <text evidence="15">Involved in base excision repair of DNA damaged by oxidation or by mutagenic agents. Acts as DNA glycosylase that recognizes and removes damaged bases. Has a preference for oxidized purines, such as 7,8-dihydro-8-oxoguanine (8-oxoG). Has AP (apurinic/apyrimidinic) lyase activity and introduces nicks in the DNA strand. Cleaves the DNA backbone by beta-delta elimination to generate a single-strand break at the site of the removed base with both 3'- and 5'-phosphates.</text>
</comment>
<feature type="active site" description="Proton donor; for delta-elimination activity" evidence="15">
    <location>
        <position position="261"/>
    </location>
</feature>
<accession>A0A143HQW6</accession>
<evidence type="ECO:0000256" key="2">
    <source>
        <dbReference type="ARBA" id="ARBA00009409"/>
    </source>
</evidence>
<evidence type="ECO:0000256" key="8">
    <source>
        <dbReference type="ARBA" id="ARBA00022833"/>
    </source>
</evidence>
<evidence type="ECO:0000313" key="18">
    <source>
        <dbReference type="EMBL" id="AMX03857.1"/>
    </source>
</evidence>